<feature type="non-terminal residue" evidence="1">
    <location>
        <position position="136"/>
    </location>
</feature>
<dbReference type="Pfam" id="PF01135">
    <property type="entry name" value="PCMT"/>
    <property type="match status" value="1"/>
</dbReference>
<dbReference type="Gene3D" id="3.40.50.150">
    <property type="entry name" value="Vaccinia Virus protein VP39"/>
    <property type="match status" value="1"/>
</dbReference>
<organism evidence="1">
    <name type="scientific">marine sediment metagenome</name>
    <dbReference type="NCBI Taxonomy" id="412755"/>
    <lineage>
        <taxon>unclassified sequences</taxon>
        <taxon>metagenomes</taxon>
        <taxon>ecological metagenomes</taxon>
    </lineage>
</organism>
<dbReference type="SUPFAM" id="SSF53335">
    <property type="entry name" value="S-adenosyl-L-methionine-dependent methyltransferases"/>
    <property type="match status" value="1"/>
</dbReference>
<name>X1EAQ9_9ZZZZ</name>
<gene>
    <name evidence="1" type="ORF">S01H4_61837</name>
</gene>
<accession>X1EAQ9</accession>
<proteinExistence type="predicted"/>
<dbReference type="InterPro" id="IPR029063">
    <property type="entry name" value="SAM-dependent_MTases_sf"/>
</dbReference>
<dbReference type="EMBL" id="BART01036761">
    <property type="protein sequence ID" value="GAH14229.1"/>
    <property type="molecule type" value="Genomic_DNA"/>
</dbReference>
<comment type="caution">
    <text evidence="1">The sequence shown here is derived from an EMBL/GenBank/DDBJ whole genome shotgun (WGS) entry which is preliminary data.</text>
</comment>
<evidence type="ECO:0000313" key="1">
    <source>
        <dbReference type="EMBL" id="GAH14229.1"/>
    </source>
</evidence>
<sequence length="136" mass="15861">MDNNLIESLKRAVSISKATRAQKLKKVPVRLIYSKILELINRWLDKPFKVKAKTFWGEEMFLIIPEVVSLSIYRYGFHEENLTKMISEYLKPGMTFFDIGAHFGYFTMLVSYIVGEKGMVHSFEPISNTYEVLIQN</sequence>
<evidence type="ECO:0008006" key="2">
    <source>
        <dbReference type="Google" id="ProtNLM"/>
    </source>
</evidence>
<reference evidence="1" key="1">
    <citation type="journal article" date="2014" name="Front. Microbiol.">
        <title>High frequency of phylogenetically diverse reductive dehalogenase-homologous genes in deep subseafloor sedimentary metagenomes.</title>
        <authorList>
            <person name="Kawai M."/>
            <person name="Futagami T."/>
            <person name="Toyoda A."/>
            <person name="Takaki Y."/>
            <person name="Nishi S."/>
            <person name="Hori S."/>
            <person name="Arai W."/>
            <person name="Tsubouchi T."/>
            <person name="Morono Y."/>
            <person name="Uchiyama I."/>
            <person name="Ito T."/>
            <person name="Fujiyama A."/>
            <person name="Inagaki F."/>
            <person name="Takami H."/>
        </authorList>
    </citation>
    <scope>NUCLEOTIDE SEQUENCE</scope>
    <source>
        <strain evidence="1">Expedition CK06-06</strain>
    </source>
</reference>
<dbReference type="AlphaFoldDB" id="X1EAQ9"/>
<protein>
    <recommendedName>
        <fullName evidence="2">FkbM family methyltransferase</fullName>
    </recommendedName>
</protein>